<dbReference type="EMBL" id="JMCC02000156">
    <property type="protein sequence ID" value="KIG12025.1"/>
    <property type="molecule type" value="Genomic_DNA"/>
</dbReference>
<protein>
    <submittedName>
        <fullName evidence="1">Uncharacterized protein</fullName>
    </submittedName>
</protein>
<gene>
    <name evidence="1" type="ORF">DB30_02110</name>
</gene>
<sequence length="269" mass="31041">MSQALIQRWAGFIAKIRGRFEEILAESEQGMRGLFAQHPHDFLPVTNAMSGLDARIRVLRDKLDETWEEQVSDKFADANIMDLGLDMKSDAELALEWDWAAWKAKIAVEFHRNLEPAARSAAAEPVHCTQCSMVLSRTSNVEMASITCSGCGALNQVAPSTPMYTYFGGMPRAVADQQTIELRRNIEVFRDQCDRWRRARDWAPEPLANFERWEQMEREFWVTHTRIMNELEGKPFDQALVDARMKQFIKYSLECEQVWVQAKGRVPWP</sequence>
<dbReference type="RefSeq" id="WP_052558632.1">
    <property type="nucleotide sequence ID" value="NZ_JMCC02000156.1"/>
</dbReference>
<name>A0A0C2CQM8_9BACT</name>
<reference evidence="1 2" key="1">
    <citation type="submission" date="2014-12" db="EMBL/GenBank/DDBJ databases">
        <title>Genome assembly of Enhygromyxa salina DSM 15201.</title>
        <authorList>
            <person name="Sharma G."/>
            <person name="Subramanian S."/>
        </authorList>
    </citation>
    <scope>NUCLEOTIDE SEQUENCE [LARGE SCALE GENOMIC DNA]</scope>
    <source>
        <strain evidence="1 2">DSM 15201</strain>
    </source>
</reference>
<comment type="caution">
    <text evidence="1">The sequence shown here is derived from an EMBL/GenBank/DDBJ whole genome shotgun (WGS) entry which is preliminary data.</text>
</comment>
<accession>A0A0C2CQM8</accession>
<organism evidence="1 2">
    <name type="scientific">Enhygromyxa salina</name>
    <dbReference type="NCBI Taxonomy" id="215803"/>
    <lineage>
        <taxon>Bacteria</taxon>
        <taxon>Pseudomonadati</taxon>
        <taxon>Myxococcota</taxon>
        <taxon>Polyangia</taxon>
        <taxon>Nannocystales</taxon>
        <taxon>Nannocystaceae</taxon>
        <taxon>Enhygromyxa</taxon>
    </lineage>
</organism>
<proteinExistence type="predicted"/>
<evidence type="ECO:0000313" key="2">
    <source>
        <dbReference type="Proteomes" id="UP000031599"/>
    </source>
</evidence>
<evidence type="ECO:0000313" key="1">
    <source>
        <dbReference type="EMBL" id="KIG12025.1"/>
    </source>
</evidence>
<dbReference type="AlphaFoldDB" id="A0A0C2CQM8"/>
<dbReference type="Proteomes" id="UP000031599">
    <property type="component" value="Unassembled WGS sequence"/>
</dbReference>